<feature type="transmembrane region" description="Helical" evidence="7">
    <location>
        <begin position="122"/>
        <end position="145"/>
    </location>
</feature>
<evidence type="ECO:0000259" key="8">
    <source>
        <dbReference type="PROSITE" id="PS50928"/>
    </source>
</evidence>
<dbReference type="Gene3D" id="1.10.3720.10">
    <property type="entry name" value="MetI-like"/>
    <property type="match status" value="1"/>
</dbReference>
<feature type="transmembrane region" description="Helical" evidence="7">
    <location>
        <begin position="157"/>
        <end position="176"/>
    </location>
</feature>
<dbReference type="PANTHER" id="PTHR43744">
    <property type="entry name" value="ABC TRANSPORTER PERMEASE PROTEIN MG189-RELATED-RELATED"/>
    <property type="match status" value="1"/>
</dbReference>
<feature type="transmembrane region" description="Helical" evidence="7">
    <location>
        <begin position="197"/>
        <end position="219"/>
    </location>
</feature>
<reference evidence="9 10" key="1">
    <citation type="submission" date="2015-09" db="EMBL/GenBank/DDBJ databases">
        <title>Sorangium comparison.</title>
        <authorList>
            <person name="Zaburannyi N."/>
            <person name="Bunk B."/>
            <person name="Overmann J."/>
            <person name="Mueller R."/>
        </authorList>
    </citation>
    <scope>NUCLEOTIDE SEQUENCE [LARGE SCALE GENOMIC DNA]</scope>
    <source>
        <strain evidence="9 10">So ce26</strain>
    </source>
</reference>
<dbReference type="GO" id="GO:0005886">
    <property type="term" value="C:plasma membrane"/>
    <property type="evidence" value="ECO:0007669"/>
    <property type="project" value="UniProtKB-SubCell"/>
</dbReference>
<organism evidence="9 10">
    <name type="scientific">Sorangium cellulosum</name>
    <name type="common">Polyangium cellulosum</name>
    <dbReference type="NCBI Taxonomy" id="56"/>
    <lineage>
        <taxon>Bacteria</taxon>
        <taxon>Pseudomonadati</taxon>
        <taxon>Myxococcota</taxon>
        <taxon>Polyangia</taxon>
        <taxon>Polyangiales</taxon>
        <taxon>Polyangiaceae</taxon>
        <taxon>Sorangium</taxon>
    </lineage>
</organism>
<keyword evidence="2 7" id="KW-0813">Transport</keyword>
<dbReference type="Proteomes" id="UP000238348">
    <property type="component" value="Chromosome"/>
</dbReference>
<evidence type="ECO:0000256" key="1">
    <source>
        <dbReference type="ARBA" id="ARBA00004651"/>
    </source>
</evidence>
<feature type="transmembrane region" description="Helical" evidence="7">
    <location>
        <begin position="86"/>
        <end position="110"/>
    </location>
</feature>
<keyword evidence="5 7" id="KW-1133">Transmembrane helix</keyword>
<feature type="transmembrane region" description="Helical" evidence="7">
    <location>
        <begin position="255"/>
        <end position="276"/>
    </location>
</feature>
<sequence length="291" mass="30879">MRRRRAGGGAGGRLARRARPGSVLSYAALCLLTAVYLAPILWMALTSLKSSPEATAMPPTMLPSRVTFESYGALAGASSEAPVLRWLLNSAVAAAAHALLVLATAAPAAYALARLSFRGKRLVLAAVAATLFIPPIIFLPPNYLIVRALGWLDRMPALVVPPAASAFGVIFLRQFFLGLPRELEEAAALDGATRLEVFWKIILPLSKPALATLAVLSLLGSWNDFLWPVYVLYRPEHLTLSPGLALLQGARTTDYALVMAGAVVASAPILAVFIAAQRYVIEGVARTGLKG</sequence>
<protein>
    <submittedName>
        <fullName evidence="9">Sugar ABC transporter permease</fullName>
    </submittedName>
</protein>
<proteinExistence type="inferred from homology"/>
<gene>
    <name evidence="9" type="ORF">SOCE26_065150</name>
</gene>
<evidence type="ECO:0000256" key="7">
    <source>
        <dbReference type="RuleBase" id="RU363032"/>
    </source>
</evidence>
<name>A0A2L0F0E6_SORCE</name>
<dbReference type="PROSITE" id="PS50928">
    <property type="entry name" value="ABC_TM1"/>
    <property type="match status" value="1"/>
</dbReference>
<keyword evidence="3" id="KW-1003">Cell membrane</keyword>
<dbReference type="SUPFAM" id="SSF161098">
    <property type="entry name" value="MetI-like"/>
    <property type="match status" value="1"/>
</dbReference>
<evidence type="ECO:0000256" key="4">
    <source>
        <dbReference type="ARBA" id="ARBA00022692"/>
    </source>
</evidence>
<evidence type="ECO:0000313" key="10">
    <source>
        <dbReference type="Proteomes" id="UP000238348"/>
    </source>
</evidence>
<evidence type="ECO:0000256" key="6">
    <source>
        <dbReference type="ARBA" id="ARBA00023136"/>
    </source>
</evidence>
<keyword evidence="4 7" id="KW-0812">Transmembrane</keyword>
<dbReference type="InterPro" id="IPR000515">
    <property type="entry name" value="MetI-like"/>
</dbReference>
<keyword evidence="6 7" id="KW-0472">Membrane</keyword>
<dbReference type="AlphaFoldDB" id="A0A2L0F0E6"/>
<dbReference type="GO" id="GO:0055085">
    <property type="term" value="P:transmembrane transport"/>
    <property type="evidence" value="ECO:0007669"/>
    <property type="project" value="InterPro"/>
</dbReference>
<evidence type="ECO:0000256" key="2">
    <source>
        <dbReference type="ARBA" id="ARBA00022448"/>
    </source>
</evidence>
<evidence type="ECO:0000256" key="3">
    <source>
        <dbReference type="ARBA" id="ARBA00022475"/>
    </source>
</evidence>
<dbReference type="PANTHER" id="PTHR43744:SF12">
    <property type="entry name" value="ABC TRANSPORTER PERMEASE PROTEIN MG189-RELATED"/>
    <property type="match status" value="1"/>
</dbReference>
<dbReference type="CDD" id="cd06261">
    <property type="entry name" value="TM_PBP2"/>
    <property type="match status" value="1"/>
</dbReference>
<dbReference type="Pfam" id="PF00528">
    <property type="entry name" value="BPD_transp_1"/>
    <property type="match status" value="1"/>
</dbReference>
<accession>A0A2L0F0E6</accession>
<comment type="subcellular location">
    <subcellularLocation>
        <location evidence="1 7">Cell membrane</location>
        <topology evidence="1 7">Multi-pass membrane protein</topology>
    </subcellularLocation>
</comment>
<dbReference type="InterPro" id="IPR035906">
    <property type="entry name" value="MetI-like_sf"/>
</dbReference>
<feature type="transmembrane region" description="Helical" evidence="7">
    <location>
        <begin position="21"/>
        <end position="45"/>
    </location>
</feature>
<feature type="domain" description="ABC transmembrane type-1" evidence="8">
    <location>
        <begin position="87"/>
        <end position="276"/>
    </location>
</feature>
<evidence type="ECO:0000256" key="5">
    <source>
        <dbReference type="ARBA" id="ARBA00022989"/>
    </source>
</evidence>
<dbReference type="EMBL" id="CP012673">
    <property type="protein sequence ID" value="AUX45034.1"/>
    <property type="molecule type" value="Genomic_DNA"/>
</dbReference>
<evidence type="ECO:0000313" key="9">
    <source>
        <dbReference type="EMBL" id="AUX45034.1"/>
    </source>
</evidence>
<comment type="similarity">
    <text evidence="7">Belongs to the binding-protein-dependent transport system permease family.</text>
</comment>